<keyword evidence="5" id="KW-0233">DNA recombination</keyword>
<reference evidence="6 7" key="1">
    <citation type="submission" date="2018-06" db="EMBL/GenBank/DDBJ databases">
        <title>Extensive metabolic versatility and redundancy in microbially diverse, dynamic hydrothermal sediments.</title>
        <authorList>
            <person name="Dombrowski N."/>
            <person name="Teske A."/>
            <person name="Baker B.J."/>
        </authorList>
    </citation>
    <scope>NUCLEOTIDE SEQUENCE [LARGE SCALE GENOMIC DNA]</scope>
    <source>
        <strain evidence="6">B47_G16</strain>
    </source>
</reference>
<evidence type="ECO:0008006" key="8">
    <source>
        <dbReference type="Google" id="ProtNLM"/>
    </source>
</evidence>
<accession>A0A497E279</accession>
<evidence type="ECO:0000256" key="3">
    <source>
        <dbReference type="ARBA" id="ARBA00022578"/>
    </source>
</evidence>
<dbReference type="Pfam" id="PF00872">
    <property type="entry name" value="Transposase_mut"/>
    <property type="match status" value="1"/>
</dbReference>
<keyword evidence="4" id="KW-0238">DNA-binding</keyword>
<comment type="similarity">
    <text evidence="2">Belongs to the transposase mutator family.</text>
</comment>
<dbReference type="AlphaFoldDB" id="A0A497E279"/>
<gene>
    <name evidence="6" type="ORF">DRJ00_08390</name>
</gene>
<sequence>MSEKAPLASLMQMYIKGVSTRKVKEITEKLVAQVFQSPG</sequence>
<dbReference type="GO" id="GO:0004803">
    <property type="term" value="F:transposase activity"/>
    <property type="evidence" value="ECO:0007669"/>
    <property type="project" value="InterPro"/>
</dbReference>
<evidence type="ECO:0000313" key="7">
    <source>
        <dbReference type="Proteomes" id="UP000279422"/>
    </source>
</evidence>
<comment type="caution">
    <text evidence="6">The sequence shown here is derived from an EMBL/GenBank/DDBJ whole genome shotgun (WGS) entry which is preliminary data.</text>
</comment>
<dbReference type="GO" id="GO:0006313">
    <property type="term" value="P:DNA transposition"/>
    <property type="evidence" value="ECO:0007669"/>
    <property type="project" value="InterPro"/>
</dbReference>
<name>A0A497E279_UNCAE</name>
<organism evidence="6 7">
    <name type="scientific">Aerophobetes bacterium</name>
    <dbReference type="NCBI Taxonomy" id="2030807"/>
    <lineage>
        <taxon>Bacteria</taxon>
        <taxon>Candidatus Aerophobota</taxon>
    </lineage>
</organism>
<protein>
    <recommendedName>
        <fullName evidence="8">Mutator family transposase</fullName>
    </recommendedName>
</protein>
<dbReference type="GO" id="GO:0003677">
    <property type="term" value="F:DNA binding"/>
    <property type="evidence" value="ECO:0007669"/>
    <property type="project" value="UniProtKB-KW"/>
</dbReference>
<evidence type="ECO:0000256" key="5">
    <source>
        <dbReference type="ARBA" id="ARBA00023172"/>
    </source>
</evidence>
<dbReference type="InterPro" id="IPR001207">
    <property type="entry name" value="Transposase_mutator"/>
</dbReference>
<keyword evidence="3" id="KW-0815">Transposition</keyword>
<comment type="function">
    <text evidence="1">Required for the transposition of the insertion element.</text>
</comment>
<dbReference type="EMBL" id="QMPZ01000179">
    <property type="protein sequence ID" value="RLE07291.1"/>
    <property type="molecule type" value="Genomic_DNA"/>
</dbReference>
<evidence type="ECO:0000256" key="2">
    <source>
        <dbReference type="ARBA" id="ARBA00010961"/>
    </source>
</evidence>
<evidence type="ECO:0000313" key="6">
    <source>
        <dbReference type="EMBL" id="RLE07291.1"/>
    </source>
</evidence>
<proteinExistence type="inferred from homology"/>
<evidence type="ECO:0000256" key="4">
    <source>
        <dbReference type="ARBA" id="ARBA00023125"/>
    </source>
</evidence>
<evidence type="ECO:0000256" key="1">
    <source>
        <dbReference type="ARBA" id="ARBA00002190"/>
    </source>
</evidence>
<dbReference type="Proteomes" id="UP000279422">
    <property type="component" value="Unassembled WGS sequence"/>
</dbReference>